<feature type="domain" description="FH2" evidence="3">
    <location>
        <begin position="1"/>
        <end position="347"/>
    </location>
</feature>
<dbReference type="GO" id="GO:0005884">
    <property type="term" value="C:actin filament"/>
    <property type="evidence" value="ECO:0007669"/>
    <property type="project" value="InterPro"/>
</dbReference>
<organism evidence="4">
    <name type="scientific">Medioppia subpectinata</name>
    <dbReference type="NCBI Taxonomy" id="1979941"/>
    <lineage>
        <taxon>Eukaryota</taxon>
        <taxon>Metazoa</taxon>
        <taxon>Ecdysozoa</taxon>
        <taxon>Arthropoda</taxon>
        <taxon>Chelicerata</taxon>
        <taxon>Arachnida</taxon>
        <taxon>Acari</taxon>
        <taxon>Acariformes</taxon>
        <taxon>Sarcoptiformes</taxon>
        <taxon>Oribatida</taxon>
        <taxon>Brachypylina</taxon>
        <taxon>Oppioidea</taxon>
        <taxon>Oppiidae</taxon>
        <taxon>Medioppia</taxon>
    </lineage>
</organism>
<proteinExistence type="inferred from homology"/>
<dbReference type="PRINTS" id="PR00828">
    <property type="entry name" value="FORMIN"/>
</dbReference>
<dbReference type="Proteomes" id="UP000759131">
    <property type="component" value="Unassembled WGS sequence"/>
</dbReference>
<dbReference type="OrthoDB" id="6433451at2759"/>
<dbReference type="GO" id="GO:0008017">
    <property type="term" value="F:microtubule binding"/>
    <property type="evidence" value="ECO:0007669"/>
    <property type="project" value="InterPro"/>
</dbReference>
<accession>A0A7R9LRP7</accession>
<dbReference type="InterPro" id="IPR015425">
    <property type="entry name" value="FH2_Formin"/>
</dbReference>
<dbReference type="Pfam" id="PF02181">
    <property type="entry name" value="FH2"/>
    <property type="match status" value="1"/>
</dbReference>
<keyword evidence="5" id="KW-1185">Reference proteome</keyword>
<dbReference type="PANTHER" id="PTHR45920:SF7">
    <property type="entry name" value="FORMIN-G"/>
    <property type="match status" value="1"/>
</dbReference>
<dbReference type="SMART" id="SM00498">
    <property type="entry name" value="FH2"/>
    <property type="match status" value="1"/>
</dbReference>
<evidence type="ECO:0000259" key="3">
    <source>
        <dbReference type="PROSITE" id="PS51444"/>
    </source>
</evidence>
<feature type="non-terminal residue" evidence="4">
    <location>
        <position position="1"/>
    </location>
</feature>
<dbReference type="GO" id="GO:0030866">
    <property type="term" value="P:cortical actin cytoskeleton organization"/>
    <property type="evidence" value="ECO:0007669"/>
    <property type="project" value="TreeGrafter"/>
</dbReference>
<dbReference type="GO" id="GO:0005737">
    <property type="term" value="C:cytoplasm"/>
    <property type="evidence" value="ECO:0007669"/>
    <property type="project" value="TreeGrafter"/>
</dbReference>
<dbReference type="PANTHER" id="PTHR45920">
    <property type="entry name" value="FORMIN HOMOLOGY 2 DOMAIN CONTAINING, ISOFORM I"/>
    <property type="match status" value="1"/>
</dbReference>
<dbReference type="Gene3D" id="1.20.58.2220">
    <property type="entry name" value="Formin, FH2 domain"/>
    <property type="match status" value="1"/>
</dbReference>
<feature type="coiled-coil region" evidence="2">
    <location>
        <begin position="330"/>
        <end position="363"/>
    </location>
</feature>
<reference evidence="4" key="1">
    <citation type="submission" date="2020-11" db="EMBL/GenBank/DDBJ databases">
        <authorList>
            <person name="Tran Van P."/>
        </authorList>
    </citation>
    <scope>NUCLEOTIDE SEQUENCE</scope>
</reference>
<keyword evidence="2" id="KW-0175">Coiled coil</keyword>
<evidence type="ECO:0000313" key="5">
    <source>
        <dbReference type="Proteomes" id="UP000759131"/>
    </source>
</evidence>
<evidence type="ECO:0000256" key="1">
    <source>
        <dbReference type="ARBA" id="ARBA00005271"/>
    </source>
</evidence>
<sequence>VKKVKQAVNIIDSKRAHNVGILVKSLHLNMDDIENAVYNFDNSVVDSETLEQIFEVMATKEELELIQKHVTNNPDIPLAKAEEFLYNLSQIHEFADRVQSIVYELKFSDHLITIESRLNNFKILCQSLTTMATIKDLFVIILTLGNYMNGGNRDRGQADGFGLEILPKLRDVKGKQNNVSLLEYVVRTYIKNYCSQVLSVDEIRFPLPEPSDLERASAIVFDDIVADITALETEMHSCERKVDKVLKCAQNPQHVEPFESRMKAFIEKAKNQIREQTENVEECKQRFPETMDYFIYKPKSNKESDWPKEFFHHWIPFCRDFKDIFKREIQKTIKKNVEISKQKVKELKEKQQLEQQLAKKKITSGGL</sequence>
<evidence type="ECO:0000256" key="2">
    <source>
        <dbReference type="SAM" id="Coils"/>
    </source>
</evidence>
<feature type="non-terminal residue" evidence="4">
    <location>
        <position position="367"/>
    </location>
</feature>
<dbReference type="InterPro" id="IPR042201">
    <property type="entry name" value="FH2_Formin_sf"/>
</dbReference>
<dbReference type="AlphaFoldDB" id="A0A7R9LRP7"/>
<dbReference type="SUPFAM" id="SSF101447">
    <property type="entry name" value="Formin homology 2 domain (FH2 domain)"/>
    <property type="match status" value="1"/>
</dbReference>
<comment type="similarity">
    <text evidence="1">Belongs to the formin homology family. Cappuccino subfamily.</text>
</comment>
<evidence type="ECO:0000313" key="4">
    <source>
        <dbReference type="EMBL" id="CAD7645969.1"/>
    </source>
</evidence>
<dbReference type="GO" id="GO:0051015">
    <property type="term" value="F:actin filament binding"/>
    <property type="evidence" value="ECO:0007669"/>
    <property type="project" value="TreeGrafter"/>
</dbReference>
<dbReference type="EMBL" id="CAJPIZ010035607">
    <property type="protein sequence ID" value="CAG2120810.1"/>
    <property type="molecule type" value="Genomic_DNA"/>
</dbReference>
<protein>
    <recommendedName>
        <fullName evidence="3">FH2 domain-containing protein</fullName>
    </recommendedName>
</protein>
<gene>
    <name evidence="4" type="ORF">OSB1V03_LOCUS20756</name>
</gene>
<dbReference type="InterPro" id="IPR001265">
    <property type="entry name" value="Formin_Cappuccino_subfam"/>
</dbReference>
<dbReference type="GO" id="GO:0045010">
    <property type="term" value="P:actin nucleation"/>
    <property type="evidence" value="ECO:0007669"/>
    <property type="project" value="InterPro"/>
</dbReference>
<dbReference type="EMBL" id="OC890182">
    <property type="protein sequence ID" value="CAD7645969.1"/>
    <property type="molecule type" value="Genomic_DNA"/>
</dbReference>
<dbReference type="PROSITE" id="PS51444">
    <property type="entry name" value="FH2"/>
    <property type="match status" value="1"/>
</dbReference>
<name>A0A7R9LRP7_9ACAR</name>